<dbReference type="EMBL" id="JROM01000021">
    <property type="protein sequence ID" value="KHE74471.1"/>
    <property type="molecule type" value="Genomic_DNA"/>
</dbReference>
<dbReference type="STRING" id="223184.AS25_06545"/>
<protein>
    <submittedName>
        <fullName evidence="3">Uncharacterized protein</fullName>
    </submittedName>
</protein>
<evidence type="ECO:0000313" key="3">
    <source>
        <dbReference type="EMBL" id="KHE74471.1"/>
    </source>
</evidence>
<organism evidence="3 4">
    <name type="scientific">Kocuria marina</name>
    <dbReference type="NCBI Taxonomy" id="223184"/>
    <lineage>
        <taxon>Bacteria</taxon>
        <taxon>Bacillati</taxon>
        <taxon>Actinomycetota</taxon>
        <taxon>Actinomycetes</taxon>
        <taxon>Micrococcales</taxon>
        <taxon>Micrococcaceae</taxon>
        <taxon>Kocuria</taxon>
    </lineage>
</organism>
<gene>
    <name evidence="3" type="ORF">AS25_06545</name>
</gene>
<feature type="transmembrane region" description="Helical" evidence="2">
    <location>
        <begin position="6"/>
        <end position="28"/>
    </location>
</feature>
<name>A0A0B0D947_9MICC</name>
<reference evidence="3 4" key="1">
    <citation type="submission" date="2014-09" db="EMBL/GenBank/DDBJ databases">
        <title>High-quality draft genome sequence of Kocuria marina SO9-6, an actinobacterium isolated from a copper mine.</title>
        <authorList>
            <person name="Castro D.B."/>
            <person name="Pereira L.B."/>
            <person name="Silva M.V."/>
            <person name="Silva B.P."/>
            <person name="Zanardi B.R."/>
            <person name="Carlos C."/>
            <person name="Belgini D.R."/>
            <person name="Limache E.G."/>
            <person name="Lacerda G.V."/>
            <person name="Nery M.B."/>
            <person name="Gomes M.B."/>
            <person name="Souza S."/>
            <person name="Silva T.M."/>
            <person name="Rodrigues V.D."/>
            <person name="Paulino L.C."/>
            <person name="Vicentini R."/>
            <person name="Ferraz L.F."/>
            <person name="Ottoboni L.M."/>
        </authorList>
    </citation>
    <scope>NUCLEOTIDE SEQUENCE [LARGE SCALE GENOMIC DNA]</scope>
    <source>
        <strain evidence="3 4">SO9-6</strain>
    </source>
</reference>
<keyword evidence="2" id="KW-0472">Membrane</keyword>
<accession>A0A0B0D947</accession>
<evidence type="ECO:0000313" key="4">
    <source>
        <dbReference type="Proteomes" id="UP000030664"/>
    </source>
</evidence>
<comment type="caution">
    <text evidence="3">The sequence shown here is derived from an EMBL/GenBank/DDBJ whole genome shotgun (WGS) entry which is preliminary data.</text>
</comment>
<keyword evidence="2" id="KW-1133">Transmembrane helix</keyword>
<dbReference type="Proteomes" id="UP000030664">
    <property type="component" value="Unassembled WGS sequence"/>
</dbReference>
<evidence type="ECO:0000256" key="1">
    <source>
        <dbReference type="SAM" id="MobiDB-lite"/>
    </source>
</evidence>
<feature type="region of interest" description="Disordered" evidence="1">
    <location>
        <begin position="33"/>
        <end position="59"/>
    </location>
</feature>
<keyword evidence="2" id="KW-0812">Transmembrane</keyword>
<dbReference type="AlphaFoldDB" id="A0A0B0D947"/>
<proteinExistence type="predicted"/>
<dbReference type="RefSeq" id="WP_035963625.1">
    <property type="nucleotide sequence ID" value="NZ_JROM01000021.1"/>
</dbReference>
<sequence length="59" mass="6104">MSTVALVVVLGFVLFVVLVVVLVVGVVLTASLRRQRPPASDPAPPLNGHVVRGAPPADH</sequence>
<evidence type="ECO:0000256" key="2">
    <source>
        <dbReference type="SAM" id="Phobius"/>
    </source>
</evidence>